<dbReference type="EMBL" id="CAJVQC010035329">
    <property type="protein sequence ID" value="CAG8758693.1"/>
    <property type="molecule type" value="Genomic_DNA"/>
</dbReference>
<protein>
    <submittedName>
        <fullName evidence="1">6586_t:CDS:1</fullName>
    </submittedName>
</protein>
<organism evidence="1 2">
    <name type="scientific">Racocetra persica</name>
    <dbReference type="NCBI Taxonomy" id="160502"/>
    <lineage>
        <taxon>Eukaryota</taxon>
        <taxon>Fungi</taxon>
        <taxon>Fungi incertae sedis</taxon>
        <taxon>Mucoromycota</taxon>
        <taxon>Glomeromycotina</taxon>
        <taxon>Glomeromycetes</taxon>
        <taxon>Diversisporales</taxon>
        <taxon>Gigasporaceae</taxon>
        <taxon>Racocetra</taxon>
    </lineage>
</organism>
<keyword evidence="2" id="KW-1185">Reference proteome</keyword>
<proteinExistence type="predicted"/>
<sequence length="86" mass="9339">MADFETSNITPPFNSSHSTIPPPSSPVLQAVSAFSSSQVEFQCFPSSTVVSRPQRTDSEQEEGRQSAVNALHQYSILAMHVIASEE</sequence>
<reference evidence="1" key="1">
    <citation type="submission" date="2021-06" db="EMBL/GenBank/DDBJ databases">
        <authorList>
            <person name="Kallberg Y."/>
            <person name="Tangrot J."/>
            <person name="Rosling A."/>
        </authorList>
    </citation>
    <scope>NUCLEOTIDE SEQUENCE</scope>
    <source>
        <strain evidence="1">MA461A</strain>
    </source>
</reference>
<feature type="non-terminal residue" evidence="1">
    <location>
        <position position="86"/>
    </location>
</feature>
<comment type="caution">
    <text evidence="1">The sequence shown here is derived from an EMBL/GenBank/DDBJ whole genome shotgun (WGS) entry which is preliminary data.</text>
</comment>
<dbReference type="Proteomes" id="UP000789920">
    <property type="component" value="Unassembled WGS sequence"/>
</dbReference>
<name>A0ACA9QRA3_9GLOM</name>
<evidence type="ECO:0000313" key="2">
    <source>
        <dbReference type="Proteomes" id="UP000789920"/>
    </source>
</evidence>
<gene>
    <name evidence="1" type="ORF">RPERSI_LOCUS14985</name>
</gene>
<accession>A0ACA9QRA3</accession>
<evidence type="ECO:0000313" key="1">
    <source>
        <dbReference type="EMBL" id="CAG8758693.1"/>
    </source>
</evidence>